<feature type="non-terminal residue" evidence="5">
    <location>
        <position position="439"/>
    </location>
</feature>
<dbReference type="AlphaFoldDB" id="A0A0L7KVY0"/>
<dbReference type="GO" id="GO:0008378">
    <property type="term" value="F:galactosyltransferase activity"/>
    <property type="evidence" value="ECO:0007669"/>
    <property type="project" value="TreeGrafter"/>
</dbReference>
<keyword evidence="1" id="KW-0735">Signal-anchor</keyword>
<keyword evidence="1" id="KW-0328">Glycosyltransferase</keyword>
<dbReference type="EMBL" id="JTDY01005182">
    <property type="protein sequence ID" value="KOB67285.1"/>
    <property type="molecule type" value="Genomic_DNA"/>
</dbReference>
<feature type="compositionally biased region" description="Polar residues" evidence="2">
    <location>
        <begin position="67"/>
        <end position="80"/>
    </location>
</feature>
<dbReference type="PRINTS" id="PR02050">
    <property type="entry name" value="B14GALTRFASE"/>
</dbReference>
<gene>
    <name evidence="5" type="ORF">OBRU01_20338</name>
</gene>
<comment type="subcellular location">
    <subcellularLocation>
        <location evidence="1">Membrane</location>
        <topology evidence="1">Single-pass type II membrane protein</topology>
    </subcellularLocation>
</comment>
<dbReference type="Gene3D" id="3.90.550.10">
    <property type="entry name" value="Spore Coat Polysaccharide Biosynthesis Protein SpsA, Chain A"/>
    <property type="match status" value="2"/>
</dbReference>
<dbReference type="InterPro" id="IPR003859">
    <property type="entry name" value="Galactosyl_T"/>
</dbReference>
<keyword evidence="1" id="KW-0808">Transferase</keyword>
<dbReference type="Pfam" id="PF13733">
    <property type="entry name" value="Glyco_transf_7N"/>
    <property type="match status" value="1"/>
</dbReference>
<comment type="caution">
    <text evidence="5">The sequence shown here is derived from an EMBL/GenBank/DDBJ whole genome shotgun (WGS) entry which is preliminary data.</text>
</comment>
<feature type="domain" description="Galactosyltransferase N-terminal" evidence="4">
    <location>
        <begin position="229"/>
        <end position="352"/>
    </location>
</feature>
<protein>
    <recommendedName>
        <fullName evidence="1">Beta-1,4-N-acetylgalactosaminyltransferase</fullName>
        <ecNumber evidence="1">2.4.1.-</ecNumber>
    </recommendedName>
    <alternativeName>
        <fullName evidence="1">Beta-4-GalNAcT</fullName>
    </alternativeName>
</protein>
<dbReference type="GO" id="GO:0005794">
    <property type="term" value="C:Golgi apparatus"/>
    <property type="evidence" value="ECO:0007669"/>
    <property type="project" value="TreeGrafter"/>
</dbReference>
<keyword evidence="1" id="KW-0325">Glycoprotein</keyword>
<dbReference type="GO" id="GO:0033842">
    <property type="term" value="F:N-acetyl-beta-glucosaminyl-derivative 4-beta-N-acetylgalactosaminyltransferase activity"/>
    <property type="evidence" value="ECO:0007669"/>
    <property type="project" value="TreeGrafter"/>
</dbReference>
<dbReference type="PANTHER" id="PTHR19300">
    <property type="entry name" value="BETA-1,4-GALACTOSYLTRANSFERASE"/>
    <property type="match status" value="1"/>
</dbReference>
<accession>A0A0L7KVY0</accession>
<evidence type="ECO:0000256" key="3">
    <source>
        <dbReference type="SAM" id="SignalP"/>
    </source>
</evidence>
<feature type="signal peptide" evidence="3">
    <location>
        <begin position="1"/>
        <end position="24"/>
    </location>
</feature>
<organism evidence="5 6">
    <name type="scientific">Operophtera brumata</name>
    <name type="common">Winter moth</name>
    <name type="synonym">Phalaena brumata</name>
    <dbReference type="NCBI Taxonomy" id="104452"/>
    <lineage>
        <taxon>Eukaryota</taxon>
        <taxon>Metazoa</taxon>
        <taxon>Ecdysozoa</taxon>
        <taxon>Arthropoda</taxon>
        <taxon>Hexapoda</taxon>
        <taxon>Insecta</taxon>
        <taxon>Pterygota</taxon>
        <taxon>Neoptera</taxon>
        <taxon>Endopterygota</taxon>
        <taxon>Lepidoptera</taxon>
        <taxon>Glossata</taxon>
        <taxon>Ditrysia</taxon>
        <taxon>Geometroidea</taxon>
        <taxon>Geometridae</taxon>
        <taxon>Larentiinae</taxon>
        <taxon>Operophtera</taxon>
    </lineage>
</organism>
<name>A0A0L7KVY0_OPEBR</name>
<comment type="pathway">
    <text evidence="1">Protein modification; protein glycosylation.</text>
</comment>
<evidence type="ECO:0000313" key="6">
    <source>
        <dbReference type="Proteomes" id="UP000037510"/>
    </source>
</evidence>
<dbReference type="GO" id="GO:0006688">
    <property type="term" value="P:glycosphingolipid biosynthetic process"/>
    <property type="evidence" value="ECO:0007669"/>
    <property type="project" value="TreeGrafter"/>
</dbReference>
<dbReference type="SUPFAM" id="SSF53448">
    <property type="entry name" value="Nucleotide-diphospho-sugar transferases"/>
    <property type="match status" value="1"/>
</dbReference>
<dbReference type="GO" id="GO:0046872">
    <property type="term" value="F:metal ion binding"/>
    <property type="evidence" value="ECO:0007669"/>
    <property type="project" value="UniProtKB-UniRule"/>
</dbReference>
<keyword evidence="1" id="KW-0464">Manganese</keyword>
<dbReference type="GO" id="GO:0005975">
    <property type="term" value="P:carbohydrate metabolic process"/>
    <property type="evidence" value="ECO:0007669"/>
    <property type="project" value="InterPro"/>
</dbReference>
<dbReference type="EC" id="2.4.1.-" evidence="1"/>
<dbReference type="GO" id="GO:0016020">
    <property type="term" value="C:membrane"/>
    <property type="evidence" value="ECO:0007669"/>
    <property type="project" value="UniProtKB-SubCell"/>
</dbReference>
<dbReference type="STRING" id="104452.A0A0L7KVY0"/>
<keyword evidence="1" id="KW-0479">Metal-binding</keyword>
<evidence type="ECO:0000313" key="5">
    <source>
        <dbReference type="EMBL" id="KOB67285.1"/>
    </source>
</evidence>
<keyword evidence="3" id="KW-0732">Signal</keyword>
<keyword evidence="1" id="KW-0812">Transmembrane</keyword>
<comment type="similarity">
    <text evidence="1">Belongs to the glycosyltransferase 7 family.</text>
</comment>
<evidence type="ECO:0000256" key="1">
    <source>
        <dbReference type="RuleBase" id="RU368121"/>
    </source>
</evidence>
<reference evidence="5 6" key="1">
    <citation type="journal article" date="2015" name="Genome Biol. Evol.">
        <title>The genome of winter moth (Operophtera brumata) provides a genomic perspective on sexual dimorphism and phenology.</title>
        <authorList>
            <person name="Derks M.F."/>
            <person name="Smit S."/>
            <person name="Salis L."/>
            <person name="Schijlen E."/>
            <person name="Bossers A."/>
            <person name="Mateman C."/>
            <person name="Pijl A.S."/>
            <person name="de Ridder D."/>
            <person name="Groenen M.A."/>
            <person name="Visser M.E."/>
            <person name="Megens H.J."/>
        </authorList>
    </citation>
    <scope>NUCLEOTIDE SEQUENCE [LARGE SCALE GENOMIC DNA]</scope>
    <source>
        <strain evidence="5">WM2013NL</strain>
        <tissue evidence="5">Head and thorax</tissue>
    </source>
</reference>
<dbReference type="UniPathway" id="UPA00378"/>
<evidence type="ECO:0000256" key="2">
    <source>
        <dbReference type="SAM" id="MobiDB-lite"/>
    </source>
</evidence>
<feature type="region of interest" description="Disordered" evidence="2">
    <location>
        <begin position="53"/>
        <end position="80"/>
    </location>
</feature>
<dbReference type="InterPro" id="IPR029044">
    <property type="entry name" value="Nucleotide-diphossugar_trans"/>
</dbReference>
<feature type="chain" id="PRO_5005572831" description="Beta-1,4-N-acetylgalactosaminyltransferase" evidence="3">
    <location>
        <begin position="25"/>
        <end position="439"/>
    </location>
</feature>
<keyword evidence="6" id="KW-1185">Reference proteome</keyword>
<dbReference type="InterPro" id="IPR027995">
    <property type="entry name" value="Galactosyl_T_N"/>
</dbReference>
<dbReference type="Proteomes" id="UP000037510">
    <property type="component" value="Unassembled WGS sequence"/>
</dbReference>
<comment type="function">
    <text evidence="1">Catalyzes the transfer of galactose onto proteins or lipids.</text>
</comment>
<dbReference type="PANTHER" id="PTHR19300:SF57">
    <property type="entry name" value="BETA-1,4-N-ACETYLGALACTOSAMINYLTRANSFERASE"/>
    <property type="match status" value="1"/>
</dbReference>
<sequence length="439" mass="48722">MGGASRGGGSRALRLLLLLVLTLAAVEFLLGGILESSPLRTYLYKPIYNSTQPTIRNSDKSPVTWPKTPSTKGNPETNSHAKNTIEILNKLNDSVNVTDKKMANITQMLNGPGNVTVQSGVTDTPAYNGLGNVTVQSGVTDTPAYNGLGNVSVQSGVKDTPAYNGLGNVTVQSGVKDTPAYNGLGNVSVQSGVKDTPAYNGNSMLIAKILKTIKNWETTEEAQQYIAFVPGPIPVNKSDLELDFVEKKFPEIQWGGMYAPPNCTARHKVAIIVPYRDREQHLAVFLNHMHPFLMKQQIEYGIFVIEQEGNKEFNRAKLMNVGFVESQRLQSGWQCFVFHDIDLLPLDTRNMLNIVNYHVARYKMSIARYAMLNHVKAVANPKRRQLLSQTSKTFQKDGLSTLQYELIKVVQCHLYTHIVANIDERSLWMHLAKLLFGDD</sequence>
<evidence type="ECO:0000259" key="4">
    <source>
        <dbReference type="Pfam" id="PF13733"/>
    </source>
</evidence>
<proteinExistence type="inferred from homology"/>
<comment type="cofactor">
    <cofactor evidence="1">
        <name>Mn(2+)</name>
        <dbReference type="ChEBI" id="CHEBI:29035"/>
    </cofactor>
</comment>